<accession>A0A1I7DF63</accession>
<dbReference type="PANTHER" id="PTHR33542">
    <property type="entry name" value="SIROHYDROCHLORIN FERROCHELATASE, CHLOROPLASTIC"/>
    <property type="match status" value="1"/>
</dbReference>
<dbReference type="InterPro" id="IPR050963">
    <property type="entry name" value="Sirohydro_Cobaltochel/CbiX"/>
</dbReference>
<protein>
    <submittedName>
        <fullName evidence="3">Sirohydrochlorin cobaltochelatase</fullName>
    </submittedName>
</protein>
<dbReference type="RefSeq" id="WP_208609205.1">
    <property type="nucleotide sequence ID" value="NZ_FPBD01000008.1"/>
</dbReference>
<dbReference type="InterPro" id="IPR002762">
    <property type="entry name" value="CbiX-like"/>
</dbReference>
<dbReference type="GO" id="GO:0046872">
    <property type="term" value="F:metal ion binding"/>
    <property type="evidence" value="ECO:0007669"/>
    <property type="project" value="UniProtKB-KW"/>
</dbReference>
<keyword evidence="1" id="KW-0479">Metal-binding</keyword>
<dbReference type="SUPFAM" id="SSF53800">
    <property type="entry name" value="Chelatase"/>
    <property type="match status" value="1"/>
</dbReference>
<organism evidence="3 4">
    <name type="scientific">Pseudovibrio denitrificans</name>
    <dbReference type="NCBI Taxonomy" id="258256"/>
    <lineage>
        <taxon>Bacteria</taxon>
        <taxon>Pseudomonadati</taxon>
        <taxon>Pseudomonadota</taxon>
        <taxon>Alphaproteobacteria</taxon>
        <taxon>Hyphomicrobiales</taxon>
        <taxon>Stappiaceae</taxon>
        <taxon>Pseudovibrio</taxon>
    </lineage>
</organism>
<sequence>MSGTRSPSPLVQATSDLALVLAAHGDLGGKGADNTPGHVRLKNALAPLLPELDVVSGVMKGTPPLQEVVEILPHERVLVLPLLLSNGYFCKTVLPRRLGLDRDHQQQKEGEWQNLNRSGQYIKLLPPLGVLPFLPDLVSESIQSTLAPNSKSTLIKPDLDREVMIVAHGSTVGPESRLCALQLKDQLESRYGYKNLRVAFLSEEPFVEKAVLTLSEDAIVVPLFASGGLHGHDDIAEMMKSAPSGCKLAPVIGCEHALAQHIESYLHETVLVSGAKQPLAALTGNTPPKDGADYGRRVS</sequence>
<dbReference type="Proteomes" id="UP000183371">
    <property type="component" value="Unassembled WGS sequence"/>
</dbReference>
<reference evidence="4" key="1">
    <citation type="submission" date="2016-10" db="EMBL/GenBank/DDBJ databases">
        <authorList>
            <person name="Varghese N."/>
            <person name="Submissions S."/>
        </authorList>
    </citation>
    <scope>NUCLEOTIDE SEQUENCE [LARGE SCALE GENOMIC DNA]</scope>
    <source>
        <strain evidence="4">DSM 17465</strain>
    </source>
</reference>
<dbReference type="AlphaFoldDB" id="A0A1I7DF63"/>
<name>A0A1I7DF63_9HYPH</name>
<dbReference type="EMBL" id="FPBD01000008">
    <property type="protein sequence ID" value="SFU10371.1"/>
    <property type="molecule type" value="Genomic_DNA"/>
</dbReference>
<evidence type="ECO:0000256" key="1">
    <source>
        <dbReference type="ARBA" id="ARBA00022723"/>
    </source>
</evidence>
<keyword evidence="4" id="KW-1185">Reference proteome</keyword>
<evidence type="ECO:0000256" key="2">
    <source>
        <dbReference type="ARBA" id="ARBA00023239"/>
    </source>
</evidence>
<proteinExistence type="predicted"/>
<gene>
    <name evidence="3" type="ORF">SAMN05444141_108281</name>
</gene>
<evidence type="ECO:0000313" key="4">
    <source>
        <dbReference type="Proteomes" id="UP000183371"/>
    </source>
</evidence>
<dbReference type="GO" id="GO:0016829">
    <property type="term" value="F:lyase activity"/>
    <property type="evidence" value="ECO:0007669"/>
    <property type="project" value="UniProtKB-KW"/>
</dbReference>
<dbReference type="PANTHER" id="PTHR33542:SF3">
    <property type="entry name" value="SIROHYDROCHLORIN FERROCHELATASE, CHLOROPLASTIC"/>
    <property type="match status" value="1"/>
</dbReference>
<keyword evidence="2" id="KW-0456">Lyase</keyword>
<dbReference type="Gene3D" id="3.40.50.1400">
    <property type="match status" value="2"/>
</dbReference>
<evidence type="ECO:0000313" key="3">
    <source>
        <dbReference type="EMBL" id="SFU10371.1"/>
    </source>
</evidence>
<dbReference type="Pfam" id="PF01903">
    <property type="entry name" value="CbiX"/>
    <property type="match status" value="2"/>
</dbReference>